<dbReference type="STRING" id="525245.HMPREF0044_0111"/>
<dbReference type="AlphaFoldDB" id="C0VY71"/>
<keyword evidence="6" id="KW-1185">Reference proteome</keyword>
<name>C0VY71_9ACTO</name>
<dbReference type="Pfam" id="PF00392">
    <property type="entry name" value="GntR"/>
    <property type="match status" value="1"/>
</dbReference>
<dbReference type="InterPro" id="IPR008920">
    <property type="entry name" value="TF_FadR/GntR_C"/>
</dbReference>
<dbReference type="SMART" id="SM00895">
    <property type="entry name" value="FCD"/>
    <property type="match status" value="1"/>
</dbReference>
<keyword evidence="1" id="KW-0805">Transcription regulation</keyword>
<dbReference type="InterPro" id="IPR036388">
    <property type="entry name" value="WH-like_DNA-bd_sf"/>
</dbReference>
<dbReference type="InterPro" id="IPR011711">
    <property type="entry name" value="GntR_C"/>
</dbReference>
<evidence type="ECO:0000259" key="4">
    <source>
        <dbReference type="PROSITE" id="PS50949"/>
    </source>
</evidence>
<evidence type="ECO:0000313" key="5">
    <source>
        <dbReference type="EMBL" id="EEH64374.1"/>
    </source>
</evidence>
<keyword evidence="3" id="KW-0804">Transcription</keyword>
<evidence type="ECO:0000256" key="1">
    <source>
        <dbReference type="ARBA" id="ARBA00023015"/>
    </source>
</evidence>
<organism evidence="5 6">
    <name type="scientific">Gleimia coleocanis DSM 15436</name>
    <dbReference type="NCBI Taxonomy" id="525245"/>
    <lineage>
        <taxon>Bacteria</taxon>
        <taxon>Bacillati</taxon>
        <taxon>Actinomycetota</taxon>
        <taxon>Actinomycetes</taxon>
        <taxon>Actinomycetales</taxon>
        <taxon>Actinomycetaceae</taxon>
        <taxon>Gleimia</taxon>
    </lineage>
</organism>
<accession>C0VY71</accession>
<dbReference type="GO" id="GO:0003677">
    <property type="term" value="F:DNA binding"/>
    <property type="evidence" value="ECO:0007669"/>
    <property type="project" value="UniProtKB-KW"/>
</dbReference>
<protein>
    <submittedName>
        <fullName evidence="5">Transcriptional regulator, GntR family</fullName>
    </submittedName>
</protein>
<dbReference type="InterPro" id="IPR036390">
    <property type="entry name" value="WH_DNA-bd_sf"/>
</dbReference>
<evidence type="ECO:0000313" key="6">
    <source>
        <dbReference type="Proteomes" id="UP000010301"/>
    </source>
</evidence>
<gene>
    <name evidence="5" type="ORF">HMPREF0044_0111</name>
</gene>
<dbReference type="SUPFAM" id="SSF46785">
    <property type="entry name" value="Winged helix' DNA-binding domain"/>
    <property type="match status" value="1"/>
</dbReference>
<sequence>MIHNRELAPGERLIERNLAEALEVSRVPVREALLMLRKEGLVFDKPDAGLCVIEVCKNEHDKFLEVLNALDALVMRRVFDNRSPELLAVLQENLIKTRDFIEKQRYTEAYDMCVEFHKLIRNATCSPYLVQLCEQTEFLMTWHLPKEVVVEENFETHQRIYDALADGKRDEFYAVFIEHNEIMAETFGEAAVGASA</sequence>
<dbReference type="Gene3D" id="1.20.120.530">
    <property type="entry name" value="GntR ligand-binding domain-like"/>
    <property type="match status" value="1"/>
</dbReference>
<dbReference type="HOGENOM" id="CLU_017584_5_1_11"/>
<dbReference type="SUPFAM" id="SSF48008">
    <property type="entry name" value="GntR ligand-binding domain-like"/>
    <property type="match status" value="1"/>
</dbReference>
<dbReference type="SMART" id="SM00345">
    <property type="entry name" value="HTH_GNTR"/>
    <property type="match status" value="1"/>
</dbReference>
<dbReference type="PRINTS" id="PR00035">
    <property type="entry name" value="HTHGNTR"/>
</dbReference>
<dbReference type="Proteomes" id="UP000010301">
    <property type="component" value="Unassembled WGS sequence"/>
</dbReference>
<dbReference type="GO" id="GO:0003700">
    <property type="term" value="F:DNA-binding transcription factor activity"/>
    <property type="evidence" value="ECO:0007669"/>
    <property type="project" value="InterPro"/>
</dbReference>
<dbReference type="EMBL" id="ACFG01000004">
    <property type="protein sequence ID" value="EEH64374.1"/>
    <property type="molecule type" value="Genomic_DNA"/>
</dbReference>
<dbReference type="CDD" id="cd07377">
    <property type="entry name" value="WHTH_GntR"/>
    <property type="match status" value="1"/>
</dbReference>
<proteinExistence type="predicted"/>
<feature type="domain" description="HTH gntR-type" evidence="4">
    <location>
        <begin position="1"/>
        <end position="55"/>
    </location>
</feature>
<evidence type="ECO:0000256" key="2">
    <source>
        <dbReference type="ARBA" id="ARBA00023125"/>
    </source>
</evidence>
<reference evidence="5 6" key="1">
    <citation type="submission" date="2009-01" db="EMBL/GenBank/DDBJ databases">
        <authorList>
            <person name="Qin X."/>
            <person name="Bachman B."/>
            <person name="Battles P."/>
            <person name="Bell A."/>
            <person name="Bess C."/>
            <person name="Bickham C."/>
            <person name="Chaboub L."/>
            <person name="Chen D."/>
            <person name="Coyle M."/>
            <person name="Deiros D.R."/>
            <person name="Dinh H."/>
            <person name="Forbes L."/>
            <person name="Fowler G."/>
            <person name="Francisco L."/>
            <person name="Fu Q."/>
            <person name="Gubbala S."/>
            <person name="Hale W."/>
            <person name="Han Y."/>
            <person name="Hemphill L."/>
            <person name="Highlander S.K."/>
            <person name="Hirani K."/>
            <person name="Hogues M."/>
            <person name="Jackson L."/>
            <person name="Jakkamsetti A."/>
            <person name="Javaid M."/>
            <person name="Jiang H."/>
            <person name="Korchina V."/>
            <person name="Kovar C."/>
            <person name="Lara F."/>
            <person name="Lee S."/>
            <person name="Mata R."/>
            <person name="Mathew T."/>
            <person name="Moen C."/>
            <person name="Morales K."/>
            <person name="Munidasa M."/>
            <person name="Nazareth L."/>
            <person name="Ngo R."/>
            <person name="Nguyen L."/>
            <person name="Okwuonu G."/>
            <person name="Ongeri F."/>
            <person name="Patil S."/>
            <person name="Petrosino J."/>
            <person name="Pham C."/>
            <person name="Pham P."/>
            <person name="Pu L.-L."/>
            <person name="Puazo M."/>
            <person name="Raj R."/>
            <person name="Reid J."/>
            <person name="Rouhana J."/>
            <person name="Saada N."/>
            <person name="Shang Y."/>
            <person name="Simmons D."/>
            <person name="Thornton R."/>
            <person name="Warren J."/>
            <person name="Weissenberger G."/>
            <person name="Zhang J."/>
            <person name="Zhang L."/>
            <person name="Zhou C."/>
            <person name="Zhu D."/>
            <person name="Muzny D."/>
            <person name="Worley K."/>
            <person name="Gibbs R."/>
        </authorList>
    </citation>
    <scope>NUCLEOTIDE SEQUENCE [LARGE SCALE GENOMIC DNA]</scope>
    <source>
        <strain evidence="5 6">DSM 15436</strain>
    </source>
</reference>
<evidence type="ECO:0000256" key="3">
    <source>
        <dbReference type="ARBA" id="ARBA00023163"/>
    </source>
</evidence>
<keyword evidence="2" id="KW-0238">DNA-binding</keyword>
<dbReference type="PANTHER" id="PTHR43537">
    <property type="entry name" value="TRANSCRIPTIONAL REGULATOR, GNTR FAMILY"/>
    <property type="match status" value="1"/>
</dbReference>
<dbReference type="Pfam" id="PF07729">
    <property type="entry name" value="FCD"/>
    <property type="match status" value="1"/>
</dbReference>
<dbReference type="PANTHER" id="PTHR43537:SF5">
    <property type="entry name" value="UXU OPERON TRANSCRIPTIONAL REGULATOR"/>
    <property type="match status" value="1"/>
</dbReference>
<dbReference type="Gene3D" id="1.10.10.10">
    <property type="entry name" value="Winged helix-like DNA-binding domain superfamily/Winged helix DNA-binding domain"/>
    <property type="match status" value="1"/>
</dbReference>
<dbReference type="eggNOG" id="COG1802">
    <property type="taxonomic scope" value="Bacteria"/>
</dbReference>
<dbReference type="PROSITE" id="PS50949">
    <property type="entry name" value="HTH_GNTR"/>
    <property type="match status" value="1"/>
</dbReference>
<dbReference type="InterPro" id="IPR000524">
    <property type="entry name" value="Tscrpt_reg_HTH_GntR"/>
</dbReference>
<comment type="caution">
    <text evidence="5">The sequence shown here is derived from an EMBL/GenBank/DDBJ whole genome shotgun (WGS) entry which is preliminary data.</text>
</comment>